<evidence type="ECO:0000256" key="8">
    <source>
        <dbReference type="ARBA" id="ARBA00022723"/>
    </source>
</evidence>
<evidence type="ECO:0000256" key="6">
    <source>
        <dbReference type="ARBA" id="ARBA00022490"/>
    </source>
</evidence>
<dbReference type="PRINTS" id="PR02086">
    <property type="entry name" value="PUTNUCHARBI1"/>
</dbReference>
<dbReference type="InterPro" id="IPR026103">
    <property type="entry name" value="HARBI1_animal"/>
</dbReference>
<evidence type="ECO:0000256" key="10">
    <source>
        <dbReference type="ARBA" id="ARBA00023242"/>
    </source>
</evidence>
<dbReference type="PANTHER" id="PTHR22930">
    <property type="match status" value="1"/>
</dbReference>
<keyword evidence="8" id="KW-0479">Metal-binding</keyword>
<reference evidence="14" key="1">
    <citation type="submission" date="2019-06" db="EMBL/GenBank/DDBJ databases">
        <authorList>
            <consortium name="Wellcome Sanger Institute Data Sharing"/>
        </authorList>
    </citation>
    <scope>NUCLEOTIDE SEQUENCE [LARGE SCALE GENOMIC DNA]</scope>
</reference>
<evidence type="ECO:0000256" key="11">
    <source>
        <dbReference type="ARBA" id="ARBA00030126"/>
    </source>
</evidence>
<gene>
    <name evidence="14" type="primary">si:dkey-197c15.6</name>
</gene>
<evidence type="ECO:0000256" key="1">
    <source>
        <dbReference type="ARBA" id="ARBA00001968"/>
    </source>
</evidence>
<keyword evidence="10" id="KW-0539">Nucleus</keyword>
<evidence type="ECO:0000256" key="5">
    <source>
        <dbReference type="ARBA" id="ARBA00015519"/>
    </source>
</evidence>
<dbReference type="OrthoDB" id="9946389at2759"/>
<name>A0A672JUK9_SALFA</name>
<comment type="cofactor">
    <cofactor evidence="1">
        <name>a divalent metal cation</name>
        <dbReference type="ChEBI" id="CHEBI:60240"/>
    </cofactor>
</comment>
<reference evidence="14" key="3">
    <citation type="submission" date="2025-09" db="UniProtKB">
        <authorList>
            <consortium name="Ensembl"/>
        </authorList>
    </citation>
    <scope>IDENTIFICATION</scope>
</reference>
<evidence type="ECO:0000256" key="7">
    <source>
        <dbReference type="ARBA" id="ARBA00022722"/>
    </source>
</evidence>
<reference evidence="14" key="2">
    <citation type="submission" date="2025-08" db="UniProtKB">
        <authorList>
            <consortium name="Ensembl"/>
        </authorList>
    </citation>
    <scope>IDENTIFICATION</scope>
</reference>
<keyword evidence="9" id="KW-0378">Hydrolase</keyword>
<dbReference type="GO" id="GO:0004518">
    <property type="term" value="F:nuclease activity"/>
    <property type="evidence" value="ECO:0007669"/>
    <property type="project" value="UniProtKB-KW"/>
</dbReference>
<evidence type="ECO:0000313" key="15">
    <source>
        <dbReference type="Proteomes" id="UP000472267"/>
    </source>
</evidence>
<accession>A0A672JUK9</accession>
<comment type="similarity">
    <text evidence="4">Belongs to the HARBI1 family.</text>
</comment>
<evidence type="ECO:0000256" key="9">
    <source>
        <dbReference type="ARBA" id="ARBA00022801"/>
    </source>
</evidence>
<evidence type="ECO:0000256" key="3">
    <source>
        <dbReference type="ARBA" id="ARBA00004496"/>
    </source>
</evidence>
<comment type="function">
    <text evidence="12">Transposase-derived protein that may have nuclease activity. Does not have transposase activity.</text>
</comment>
<proteinExistence type="inferred from homology"/>
<evidence type="ECO:0000313" key="14">
    <source>
        <dbReference type="Ensembl" id="ENSSFAP00005056610.1"/>
    </source>
</evidence>
<organism evidence="14 15">
    <name type="scientific">Salarias fasciatus</name>
    <name type="common">Jewelled blenny</name>
    <name type="synonym">Blennius fasciatus</name>
    <dbReference type="NCBI Taxonomy" id="181472"/>
    <lineage>
        <taxon>Eukaryota</taxon>
        <taxon>Metazoa</taxon>
        <taxon>Chordata</taxon>
        <taxon>Craniata</taxon>
        <taxon>Vertebrata</taxon>
        <taxon>Euteleostomi</taxon>
        <taxon>Actinopterygii</taxon>
        <taxon>Neopterygii</taxon>
        <taxon>Teleostei</taxon>
        <taxon>Neoteleostei</taxon>
        <taxon>Acanthomorphata</taxon>
        <taxon>Ovalentaria</taxon>
        <taxon>Blenniimorphae</taxon>
        <taxon>Blenniiformes</taxon>
        <taxon>Blennioidei</taxon>
        <taxon>Blenniidae</taxon>
        <taxon>Salariinae</taxon>
        <taxon>Salarias</taxon>
    </lineage>
</organism>
<dbReference type="Pfam" id="PF13359">
    <property type="entry name" value="DDE_Tnp_4"/>
    <property type="match status" value="1"/>
</dbReference>
<dbReference type="GO" id="GO:0016787">
    <property type="term" value="F:hydrolase activity"/>
    <property type="evidence" value="ECO:0007669"/>
    <property type="project" value="UniProtKB-KW"/>
</dbReference>
<dbReference type="GO" id="GO:0046872">
    <property type="term" value="F:metal ion binding"/>
    <property type="evidence" value="ECO:0007669"/>
    <property type="project" value="UniProtKB-KW"/>
</dbReference>
<dbReference type="Ensembl" id="ENSSFAT00005058328.1">
    <property type="protein sequence ID" value="ENSSFAP00005056610.1"/>
    <property type="gene ID" value="ENSSFAG00005026756.1"/>
</dbReference>
<sequence>MAFALPVWLAVQEELLQQEEADCGTSSCFDSLDDEALFDMFHLTRPCIAFIVDAVRLRMKKHATKRPVHSVDTMVMVALNYYAHGMCSTAVLQRLGLDHVNYPMNIVSKVSGVIAGMSDQFISFPLCAEARSSLASKMEKSCGIPGVLGVLAPAHFKIRVSPYERQTFKSFLNTQGYTSVVSQMIFDSDGNIMSVEKCTVGGTCEQEMWDSSLKGREMEEDVHGPFWVIGGKGYRQSKHVLTPLLSPTSDSEFRFNEAHAKIYEVIRTTLGTMKRRFKCLLQLGFAEQGSLSKKSNIIKSCCVLHNIAKKFSVAPPPVAGKIEPFNPVKQPLVPAEIHPEAQKARQELIEANFSDVSSSQD</sequence>
<dbReference type="InParanoid" id="A0A672JUK9"/>
<keyword evidence="15" id="KW-1185">Reference proteome</keyword>
<dbReference type="AlphaFoldDB" id="A0A672JUK9"/>
<comment type="subcellular location">
    <subcellularLocation>
        <location evidence="3">Cytoplasm</location>
    </subcellularLocation>
    <subcellularLocation>
        <location evidence="2">Nucleus</location>
    </subcellularLocation>
</comment>
<dbReference type="Proteomes" id="UP000472267">
    <property type="component" value="Chromosome 8"/>
</dbReference>
<dbReference type="OMA" id="MKRRFKC"/>
<evidence type="ECO:0000256" key="12">
    <source>
        <dbReference type="ARBA" id="ARBA00045850"/>
    </source>
</evidence>
<dbReference type="GO" id="GO:0005737">
    <property type="term" value="C:cytoplasm"/>
    <property type="evidence" value="ECO:0007669"/>
    <property type="project" value="UniProtKB-SubCell"/>
</dbReference>
<feature type="domain" description="DDE Tnp4" evidence="13">
    <location>
        <begin position="156"/>
        <end position="306"/>
    </location>
</feature>
<keyword evidence="6" id="KW-0963">Cytoplasm</keyword>
<dbReference type="GO" id="GO:0005634">
    <property type="term" value="C:nucleus"/>
    <property type="evidence" value="ECO:0007669"/>
    <property type="project" value="UniProtKB-SubCell"/>
</dbReference>
<keyword evidence="7" id="KW-0540">Nuclease</keyword>
<evidence type="ECO:0000256" key="4">
    <source>
        <dbReference type="ARBA" id="ARBA00006958"/>
    </source>
</evidence>
<dbReference type="InterPro" id="IPR045249">
    <property type="entry name" value="HARBI1-like"/>
</dbReference>
<dbReference type="InterPro" id="IPR027806">
    <property type="entry name" value="HARBI1_dom"/>
</dbReference>
<evidence type="ECO:0000256" key="2">
    <source>
        <dbReference type="ARBA" id="ARBA00004123"/>
    </source>
</evidence>
<evidence type="ECO:0000259" key="13">
    <source>
        <dbReference type="Pfam" id="PF13359"/>
    </source>
</evidence>
<dbReference type="PANTHER" id="PTHR22930:SF252">
    <property type="entry name" value="NUCLEASE HARBI1-RELATED"/>
    <property type="match status" value="1"/>
</dbReference>
<protein>
    <recommendedName>
        <fullName evidence="5">Putative nuclease HARBI1</fullName>
    </recommendedName>
    <alternativeName>
        <fullName evidence="11">Harbinger transposase-derived nuclease</fullName>
    </alternativeName>
</protein>